<feature type="transmembrane region" description="Helical" evidence="4">
    <location>
        <begin position="9"/>
        <end position="27"/>
    </location>
</feature>
<dbReference type="Proteomes" id="UP000319375">
    <property type="component" value="Unassembled WGS sequence"/>
</dbReference>
<evidence type="ECO:0000256" key="1">
    <source>
        <dbReference type="ARBA" id="ARBA00004651"/>
    </source>
</evidence>
<proteinExistence type="predicted"/>
<evidence type="ECO:0000256" key="4">
    <source>
        <dbReference type="SAM" id="Phobius"/>
    </source>
</evidence>
<dbReference type="PANTHER" id="PTHR30465:SF0">
    <property type="entry name" value="OLIGOPEPTIDE TRANSPORT SYSTEM PERMEASE PROTEIN APPB"/>
    <property type="match status" value="1"/>
</dbReference>
<accession>A0A5C5RKC8</accession>
<comment type="subcellular location">
    <subcellularLocation>
        <location evidence="1">Cell membrane</location>
        <topology evidence="1">Multi-pass membrane protein</topology>
    </subcellularLocation>
</comment>
<dbReference type="AlphaFoldDB" id="A0A5C5RKC8"/>
<organism evidence="5 6">
    <name type="scientific">Tsukamurella conjunctivitidis</name>
    <dbReference type="NCBI Taxonomy" id="2592068"/>
    <lineage>
        <taxon>Bacteria</taxon>
        <taxon>Bacillati</taxon>
        <taxon>Actinomycetota</taxon>
        <taxon>Actinomycetes</taxon>
        <taxon>Mycobacteriales</taxon>
        <taxon>Tsukamurellaceae</taxon>
        <taxon>Tsukamurella</taxon>
    </lineage>
</organism>
<protein>
    <submittedName>
        <fullName evidence="5">ABC transporter permease</fullName>
    </submittedName>
</protein>
<name>A0A5C5RKC8_9ACTN</name>
<gene>
    <name evidence="5" type="ORF">FK530_24485</name>
</gene>
<evidence type="ECO:0000256" key="2">
    <source>
        <dbReference type="ARBA" id="ARBA00022448"/>
    </source>
</evidence>
<evidence type="ECO:0000313" key="5">
    <source>
        <dbReference type="EMBL" id="TWS23160.1"/>
    </source>
</evidence>
<evidence type="ECO:0000313" key="6">
    <source>
        <dbReference type="Proteomes" id="UP000319375"/>
    </source>
</evidence>
<comment type="caution">
    <text evidence="5">The sequence shown here is derived from an EMBL/GenBank/DDBJ whole genome shotgun (WGS) entry which is preliminary data.</text>
</comment>
<dbReference type="EMBL" id="VIGX01000086">
    <property type="protein sequence ID" value="TWS23160.1"/>
    <property type="molecule type" value="Genomic_DNA"/>
</dbReference>
<feature type="non-terminal residue" evidence="5">
    <location>
        <position position="114"/>
    </location>
</feature>
<keyword evidence="2" id="KW-0813">Transport</keyword>
<keyword evidence="3" id="KW-1003">Cell membrane</keyword>
<evidence type="ECO:0000256" key="3">
    <source>
        <dbReference type="ARBA" id="ARBA00022475"/>
    </source>
</evidence>
<keyword evidence="4" id="KW-0472">Membrane</keyword>
<keyword evidence="4" id="KW-0812">Transmembrane</keyword>
<sequence>MYRYLFRRLLNYVVLLFIAVTIAYLLAGSSLEPKATFDWTNPNLNKAAVIAQLTDYNLNTDIPLFERYKIWFEGVFTSWDWGMTPKGEAVNTILATRIWVSVRLITIASFVGIL</sequence>
<dbReference type="PANTHER" id="PTHR30465">
    <property type="entry name" value="INNER MEMBRANE ABC TRANSPORTER"/>
    <property type="match status" value="1"/>
</dbReference>
<keyword evidence="6" id="KW-1185">Reference proteome</keyword>
<dbReference type="GO" id="GO:0005886">
    <property type="term" value="C:plasma membrane"/>
    <property type="evidence" value="ECO:0007669"/>
    <property type="project" value="UniProtKB-SubCell"/>
</dbReference>
<reference evidence="5 6" key="1">
    <citation type="submission" date="2019-06" db="EMBL/GenBank/DDBJ databases">
        <title>Tsukamurella conjunctivitidis sp. nov., Tsukamurella assacharolytica sp. nov. and Tsukamurella sputae sp. nov. isolated from patients with conjunctivitis, bacteraemia (lymphoma) and respiratory infection (sputum) in Hong Kong.</title>
        <authorList>
            <person name="Teng J.L.L."/>
            <person name="Lee H.H."/>
            <person name="Fong J.Y.H."/>
            <person name="Fok K.M.N."/>
            <person name="Lau S.K.P."/>
            <person name="Woo P.C.Y."/>
        </authorList>
    </citation>
    <scope>NUCLEOTIDE SEQUENCE [LARGE SCALE GENOMIC DNA]</scope>
    <source>
        <strain evidence="5 6">HKU72</strain>
    </source>
</reference>
<keyword evidence="4" id="KW-1133">Transmembrane helix</keyword>